<dbReference type="InterPro" id="IPR002347">
    <property type="entry name" value="SDR_fam"/>
</dbReference>
<dbReference type="Pfam" id="PF00106">
    <property type="entry name" value="adh_short"/>
    <property type="match status" value="1"/>
</dbReference>
<dbReference type="InterPro" id="IPR036291">
    <property type="entry name" value="NAD(P)-bd_dom_sf"/>
</dbReference>
<gene>
    <name evidence="2" type="ORF">KP79_PYT06906</name>
</gene>
<evidence type="ECO:0000313" key="2">
    <source>
        <dbReference type="EMBL" id="OWF44719.1"/>
    </source>
</evidence>
<proteinExistence type="predicted"/>
<dbReference type="PANTHER" id="PTHR43157:SF31">
    <property type="entry name" value="PHOSPHATIDYLINOSITOL-GLYCAN BIOSYNTHESIS CLASS F PROTEIN"/>
    <property type="match status" value="1"/>
</dbReference>
<keyword evidence="3" id="KW-1185">Reference proteome</keyword>
<comment type="caution">
    <text evidence="2">The sequence shown here is derived from an EMBL/GenBank/DDBJ whole genome shotgun (WGS) entry which is preliminary data.</text>
</comment>
<name>A0A210Q7Q7_MIZYE</name>
<accession>A0A210Q7Q7</accession>
<dbReference type="GO" id="GO:0016491">
    <property type="term" value="F:oxidoreductase activity"/>
    <property type="evidence" value="ECO:0007669"/>
    <property type="project" value="UniProtKB-KW"/>
</dbReference>
<dbReference type="AlphaFoldDB" id="A0A210Q7Q7"/>
<evidence type="ECO:0000256" key="1">
    <source>
        <dbReference type="ARBA" id="ARBA00023002"/>
    </source>
</evidence>
<protein>
    <submittedName>
        <fullName evidence="2">WW domain-containing oxidoreductase</fullName>
    </submittedName>
</protein>
<keyword evidence="1" id="KW-0560">Oxidoreductase</keyword>
<dbReference type="PANTHER" id="PTHR43157">
    <property type="entry name" value="PHOSPHATIDYLINOSITOL-GLYCAN BIOSYNTHESIS CLASS F PROTEIN-RELATED"/>
    <property type="match status" value="1"/>
</dbReference>
<reference evidence="2 3" key="1">
    <citation type="journal article" date="2017" name="Nat. Ecol. Evol.">
        <title>Scallop genome provides insights into evolution of bilaterian karyotype and development.</title>
        <authorList>
            <person name="Wang S."/>
            <person name="Zhang J."/>
            <person name="Jiao W."/>
            <person name="Li J."/>
            <person name="Xun X."/>
            <person name="Sun Y."/>
            <person name="Guo X."/>
            <person name="Huan P."/>
            <person name="Dong B."/>
            <person name="Zhang L."/>
            <person name="Hu X."/>
            <person name="Sun X."/>
            <person name="Wang J."/>
            <person name="Zhao C."/>
            <person name="Wang Y."/>
            <person name="Wang D."/>
            <person name="Huang X."/>
            <person name="Wang R."/>
            <person name="Lv J."/>
            <person name="Li Y."/>
            <person name="Zhang Z."/>
            <person name="Liu B."/>
            <person name="Lu W."/>
            <person name="Hui Y."/>
            <person name="Liang J."/>
            <person name="Zhou Z."/>
            <person name="Hou R."/>
            <person name="Li X."/>
            <person name="Liu Y."/>
            <person name="Li H."/>
            <person name="Ning X."/>
            <person name="Lin Y."/>
            <person name="Zhao L."/>
            <person name="Xing Q."/>
            <person name="Dou J."/>
            <person name="Li Y."/>
            <person name="Mao J."/>
            <person name="Guo H."/>
            <person name="Dou H."/>
            <person name="Li T."/>
            <person name="Mu C."/>
            <person name="Jiang W."/>
            <person name="Fu Q."/>
            <person name="Fu X."/>
            <person name="Miao Y."/>
            <person name="Liu J."/>
            <person name="Yu Q."/>
            <person name="Li R."/>
            <person name="Liao H."/>
            <person name="Li X."/>
            <person name="Kong Y."/>
            <person name="Jiang Z."/>
            <person name="Chourrout D."/>
            <person name="Li R."/>
            <person name="Bao Z."/>
        </authorList>
    </citation>
    <scope>NUCLEOTIDE SEQUENCE [LARGE SCALE GENOMIC DNA]</scope>
    <source>
        <strain evidence="2 3">PY_sf001</strain>
    </source>
</reference>
<dbReference type="Gene3D" id="3.40.50.720">
    <property type="entry name" value="NAD(P)-binding Rossmann-like Domain"/>
    <property type="match status" value="1"/>
</dbReference>
<dbReference type="Proteomes" id="UP000242188">
    <property type="component" value="Unassembled WGS sequence"/>
</dbReference>
<organism evidence="2 3">
    <name type="scientific">Mizuhopecten yessoensis</name>
    <name type="common">Japanese scallop</name>
    <name type="synonym">Patinopecten yessoensis</name>
    <dbReference type="NCBI Taxonomy" id="6573"/>
    <lineage>
        <taxon>Eukaryota</taxon>
        <taxon>Metazoa</taxon>
        <taxon>Spiralia</taxon>
        <taxon>Lophotrochozoa</taxon>
        <taxon>Mollusca</taxon>
        <taxon>Bivalvia</taxon>
        <taxon>Autobranchia</taxon>
        <taxon>Pteriomorphia</taxon>
        <taxon>Pectinida</taxon>
        <taxon>Pectinoidea</taxon>
        <taxon>Pectinidae</taxon>
        <taxon>Mizuhopecten</taxon>
    </lineage>
</organism>
<sequence>MGSTTSFPRVSIPKDNISLVTGGNAGIGYHTAKWLAMMGGTVIIACRSEEKANQAIQQMNKEFTEEKQKQTVGVVDYEQLNVEFMSLNLNSLKSVMNFVETYKASGRKLHKLYCNAGIGLQDKVSYTEDGHEQIFQVNYLSHFLMVSHLLPVMKSSGPDCRIVLLSSLAHRSAHFDAADIEGKKYSEPKYDSTEIYGRSKVYMIMQMFSLNEILKDTNVTVLSLHPGIVRTVLLSSFGRGIVKPFLALANAFGATKSPFEGAWTSLNAGVNPELVGVRDVYFSDSKPKSSTAASKNKSYQEALWAYSIECLKDYLPENILRELQ</sequence>
<dbReference type="PRINTS" id="PR00081">
    <property type="entry name" value="GDHRDH"/>
</dbReference>
<dbReference type="STRING" id="6573.A0A210Q7Q7"/>
<dbReference type="EMBL" id="NEDP02004694">
    <property type="protein sequence ID" value="OWF44719.1"/>
    <property type="molecule type" value="Genomic_DNA"/>
</dbReference>
<evidence type="ECO:0000313" key="3">
    <source>
        <dbReference type="Proteomes" id="UP000242188"/>
    </source>
</evidence>
<dbReference type="OrthoDB" id="191139at2759"/>
<dbReference type="SUPFAM" id="SSF51735">
    <property type="entry name" value="NAD(P)-binding Rossmann-fold domains"/>
    <property type="match status" value="1"/>
</dbReference>